<feature type="signal peptide" evidence="2">
    <location>
        <begin position="1"/>
        <end position="18"/>
    </location>
</feature>
<sequence>MSTSVKLAFATLAVSVSAWGYREPYPHREVAYGHREVAYLPICRFYVRLSAISLSLGVAQPAWGDDGLPYGFEIGRPCIARRYGPAPWAEHEEPVNYYQPHADYPVPPNSYVEPIYGPPSRSSFAPNAAVAPPVFRHRNRDPIPIPNDPALAILPPQFAVPQDPLQGLPPLVDPLPGQPPLVQPPLGGLTISPGMERCALLPNGCQTSTTTTTDITTQTTAPAFHRRPESFAPSTTTDDILSTTTTDIATTDSPSPATTDAPSTTTDDLPSTTTTDTPSAATTDAPSAAATNAPPTTTIDSASAAPTNAPSAVPGPAPAVAAFAAALPRPGQLRFCGGLEDHPCPSGTTCKTTFFSALFSSTSRVSGPGVCQ</sequence>
<evidence type="ECO:0000313" key="4">
    <source>
        <dbReference type="Proteomes" id="UP000269721"/>
    </source>
</evidence>
<proteinExistence type="predicted"/>
<reference evidence="4" key="1">
    <citation type="journal article" date="2018" name="Nat. Microbiol.">
        <title>Leveraging single-cell genomics to expand the fungal tree of life.</title>
        <authorList>
            <person name="Ahrendt S.R."/>
            <person name="Quandt C.A."/>
            <person name="Ciobanu D."/>
            <person name="Clum A."/>
            <person name="Salamov A."/>
            <person name="Andreopoulos B."/>
            <person name="Cheng J.F."/>
            <person name="Woyke T."/>
            <person name="Pelin A."/>
            <person name="Henrissat B."/>
            <person name="Reynolds N.K."/>
            <person name="Benny G.L."/>
            <person name="Smith M.E."/>
            <person name="James T.Y."/>
            <person name="Grigoriev I.V."/>
        </authorList>
    </citation>
    <scope>NUCLEOTIDE SEQUENCE [LARGE SCALE GENOMIC DNA]</scope>
</reference>
<feature type="chain" id="PRO_5020887104" description="CBM1 domain-containing protein" evidence="2">
    <location>
        <begin position="19"/>
        <end position="372"/>
    </location>
</feature>
<accession>A0A4P9WBI3</accession>
<name>A0A4P9WBI3_9FUNG</name>
<evidence type="ECO:0000256" key="2">
    <source>
        <dbReference type="SAM" id="SignalP"/>
    </source>
</evidence>
<evidence type="ECO:0000313" key="3">
    <source>
        <dbReference type="EMBL" id="RKO88913.1"/>
    </source>
</evidence>
<dbReference type="EMBL" id="KZ996401">
    <property type="protein sequence ID" value="RKO88913.1"/>
    <property type="molecule type" value="Genomic_DNA"/>
</dbReference>
<evidence type="ECO:0008006" key="5">
    <source>
        <dbReference type="Google" id="ProtNLM"/>
    </source>
</evidence>
<gene>
    <name evidence="3" type="ORF">BDK51DRAFT_39954</name>
</gene>
<feature type="compositionally biased region" description="Low complexity" evidence="1">
    <location>
        <begin position="209"/>
        <end position="220"/>
    </location>
</feature>
<protein>
    <recommendedName>
        <fullName evidence="5">CBM1 domain-containing protein</fullName>
    </recommendedName>
</protein>
<keyword evidence="2" id="KW-0732">Signal</keyword>
<evidence type="ECO:0000256" key="1">
    <source>
        <dbReference type="SAM" id="MobiDB-lite"/>
    </source>
</evidence>
<dbReference type="Proteomes" id="UP000269721">
    <property type="component" value="Unassembled WGS sequence"/>
</dbReference>
<dbReference type="AlphaFoldDB" id="A0A4P9WBI3"/>
<feature type="compositionally biased region" description="Low complexity" evidence="1">
    <location>
        <begin position="233"/>
        <end position="313"/>
    </location>
</feature>
<feature type="region of interest" description="Disordered" evidence="1">
    <location>
        <begin position="209"/>
        <end position="313"/>
    </location>
</feature>
<organism evidence="3 4">
    <name type="scientific">Blyttiomyces helicus</name>
    <dbReference type="NCBI Taxonomy" id="388810"/>
    <lineage>
        <taxon>Eukaryota</taxon>
        <taxon>Fungi</taxon>
        <taxon>Fungi incertae sedis</taxon>
        <taxon>Chytridiomycota</taxon>
        <taxon>Chytridiomycota incertae sedis</taxon>
        <taxon>Chytridiomycetes</taxon>
        <taxon>Chytridiomycetes incertae sedis</taxon>
        <taxon>Blyttiomyces</taxon>
    </lineage>
</organism>
<keyword evidence="4" id="KW-1185">Reference proteome</keyword>